<evidence type="ECO:0000259" key="10">
    <source>
        <dbReference type="SMART" id="SM01038"/>
    </source>
</evidence>
<dbReference type="InterPro" id="IPR011013">
    <property type="entry name" value="Gal_mutarotase_sf_dom"/>
</dbReference>
<dbReference type="GO" id="GO:0009341">
    <property type="term" value="C:beta-galactosidase complex"/>
    <property type="evidence" value="ECO:0007669"/>
    <property type="project" value="InterPro"/>
</dbReference>
<gene>
    <name evidence="11" type="ORF">IAB60_07035</name>
</gene>
<dbReference type="Proteomes" id="UP000886860">
    <property type="component" value="Unassembled WGS sequence"/>
</dbReference>
<organism evidence="11 12">
    <name type="scientific">Candidatus Caccovicinus merdipullorum</name>
    <dbReference type="NCBI Taxonomy" id="2840724"/>
    <lineage>
        <taxon>Bacteria</taxon>
        <taxon>Bacillati</taxon>
        <taxon>Bacillota</taxon>
        <taxon>Clostridia</taxon>
        <taxon>Eubacteriales</taxon>
        <taxon>Candidatus Caccovicinus</taxon>
    </lineage>
</organism>
<dbReference type="SUPFAM" id="SSF51445">
    <property type="entry name" value="(Trans)glycosidases"/>
    <property type="match status" value="1"/>
</dbReference>
<dbReference type="EC" id="3.2.1.23" evidence="3 8"/>
<dbReference type="Pfam" id="PF02836">
    <property type="entry name" value="Glyco_hydro_2_C"/>
    <property type="match status" value="1"/>
</dbReference>
<dbReference type="Pfam" id="PF16353">
    <property type="entry name" value="LacZ_4"/>
    <property type="match status" value="1"/>
</dbReference>
<dbReference type="SUPFAM" id="SSF49785">
    <property type="entry name" value="Galactose-binding domain-like"/>
    <property type="match status" value="1"/>
</dbReference>
<evidence type="ECO:0000256" key="4">
    <source>
        <dbReference type="ARBA" id="ARBA00013303"/>
    </source>
</evidence>
<evidence type="ECO:0000256" key="6">
    <source>
        <dbReference type="ARBA" id="ARBA00023295"/>
    </source>
</evidence>
<comment type="catalytic activity">
    <reaction evidence="1 8">
        <text>Hydrolysis of terminal non-reducing beta-D-galactose residues in beta-D-galactosides.</text>
        <dbReference type="EC" id="3.2.1.23"/>
    </reaction>
</comment>
<dbReference type="InterPro" id="IPR017853">
    <property type="entry name" value="GH"/>
</dbReference>
<dbReference type="InterPro" id="IPR014718">
    <property type="entry name" value="GH-type_carb-bd"/>
</dbReference>
<dbReference type="SUPFAM" id="SSF74650">
    <property type="entry name" value="Galactose mutarotase-like"/>
    <property type="match status" value="1"/>
</dbReference>
<evidence type="ECO:0000256" key="7">
    <source>
        <dbReference type="ARBA" id="ARBA00032230"/>
    </source>
</evidence>
<dbReference type="Gene3D" id="2.60.40.10">
    <property type="entry name" value="Immunoglobulins"/>
    <property type="match status" value="2"/>
</dbReference>
<dbReference type="InterPro" id="IPR006101">
    <property type="entry name" value="Glyco_hydro_2"/>
</dbReference>
<name>A0A9D1GKA1_9FIRM</name>
<dbReference type="InterPro" id="IPR004199">
    <property type="entry name" value="B-gal_small/dom_5"/>
</dbReference>
<dbReference type="InterPro" id="IPR006103">
    <property type="entry name" value="Glyco_hydro_2_cat"/>
</dbReference>
<dbReference type="GO" id="GO:0004565">
    <property type="term" value="F:beta-galactosidase activity"/>
    <property type="evidence" value="ECO:0007669"/>
    <property type="project" value="UniProtKB-EC"/>
</dbReference>
<evidence type="ECO:0000256" key="9">
    <source>
        <dbReference type="SAM" id="MobiDB-lite"/>
    </source>
</evidence>
<dbReference type="Pfam" id="PF02837">
    <property type="entry name" value="Glyco_hydro_2_N"/>
    <property type="match status" value="1"/>
</dbReference>
<dbReference type="InterPro" id="IPR050347">
    <property type="entry name" value="Bact_Beta-galactosidase"/>
</dbReference>
<dbReference type="PROSITE" id="PS00719">
    <property type="entry name" value="GLYCOSYL_HYDROL_F2_1"/>
    <property type="match status" value="1"/>
</dbReference>
<reference evidence="11" key="1">
    <citation type="submission" date="2020-10" db="EMBL/GenBank/DDBJ databases">
        <authorList>
            <person name="Gilroy R."/>
        </authorList>
    </citation>
    <scope>NUCLEOTIDE SEQUENCE</scope>
    <source>
        <strain evidence="11">CHK123-3438</strain>
    </source>
</reference>
<proteinExistence type="inferred from homology"/>
<dbReference type="GO" id="GO:0005990">
    <property type="term" value="P:lactose catabolic process"/>
    <property type="evidence" value="ECO:0007669"/>
    <property type="project" value="TreeGrafter"/>
</dbReference>
<feature type="domain" description="Beta galactosidase small chain/" evidence="10">
    <location>
        <begin position="808"/>
        <end position="1098"/>
    </location>
</feature>
<dbReference type="InterPro" id="IPR006104">
    <property type="entry name" value="Glyco_hydro_2_N"/>
</dbReference>
<dbReference type="InterPro" id="IPR013783">
    <property type="entry name" value="Ig-like_fold"/>
</dbReference>
<dbReference type="PANTHER" id="PTHR46323">
    <property type="entry name" value="BETA-GALACTOSIDASE"/>
    <property type="match status" value="1"/>
</dbReference>
<comment type="caution">
    <text evidence="11">The sequence shown here is derived from an EMBL/GenBank/DDBJ whole genome shotgun (WGS) entry which is preliminary data.</text>
</comment>
<evidence type="ECO:0000256" key="2">
    <source>
        <dbReference type="ARBA" id="ARBA00007401"/>
    </source>
</evidence>
<dbReference type="InterPro" id="IPR006102">
    <property type="entry name" value="Ig-like_GH2"/>
</dbReference>
<comment type="similarity">
    <text evidence="2 8">Belongs to the glycosyl hydrolase 2 family.</text>
</comment>
<evidence type="ECO:0000256" key="3">
    <source>
        <dbReference type="ARBA" id="ARBA00012756"/>
    </source>
</evidence>
<reference evidence="11" key="2">
    <citation type="journal article" date="2021" name="PeerJ">
        <title>Extensive microbial diversity within the chicken gut microbiome revealed by metagenomics and culture.</title>
        <authorList>
            <person name="Gilroy R."/>
            <person name="Ravi A."/>
            <person name="Getino M."/>
            <person name="Pursley I."/>
            <person name="Horton D.L."/>
            <person name="Alikhan N.F."/>
            <person name="Baker D."/>
            <person name="Gharbi K."/>
            <person name="Hall N."/>
            <person name="Watson M."/>
            <person name="Adriaenssens E.M."/>
            <person name="Foster-Nyarko E."/>
            <person name="Jarju S."/>
            <person name="Secka A."/>
            <person name="Antonio M."/>
            <person name="Oren A."/>
            <person name="Chaudhuri R.R."/>
            <person name="La Ragione R."/>
            <person name="Hildebrand F."/>
            <person name="Pallen M.J."/>
        </authorList>
    </citation>
    <scope>NUCLEOTIDE SEQUENCE</scope>
    <source>
        <strain evidence="11">CHK123-3438</strain>
    </source>
</reference>
<dbReference type="Pfam" id="PF02929">
    <property type="entry name" value="Bgal_small_N"/>
    <property type="match status" value="1"/>
</dbReference>
<evidence type="ECO:0000313" key="12">
    <source>
        <dbReference type="Proteomes" id="UP000886860"/>
    </source>
</evidence>
<dbReference type="Gene3D" id="2.60.120.260">
    <property type="entry name" value="Galactose-binding domain-like"/>
    <property type="match status" value="1"/>
</dbReference>
<keyword evidence="6 8" id="KW-0326">Glycosidase</keyword>
<evidence type="ECO:0000256" key="5">
    <source>
        <dbReference type="ARBA" id="ARBA00022801"/>
    </source>
</evidence>
<dbReference type="Gene3D" id="3.20.20.80">
    <property type="entry name" value="Glycosidases"/>
    <property type="match status" value="1"/>
</dbReference>
<protein>
    <recommendedName>
        <fullName evidence="4 8">Beta-galactosidase</fullName>
        <ecNumber evidence="3 8">3.2.1.23</ecNumber>
    </recommendedName>
    <alternativeName>
        <fullName evidence="7 8">Lactase</fullName>
    </alternativeName>
</protein>
<dbReference type="GO" id="GO:0030246">
    <property type="term" value="F:carbohydrate binding"/>
    <property type="evidence" value="ECO:0007669"/>
    <property type="project" value="InterPro"/>
</dbReference>
<dbReference type="PRINTS" id="PR00132">
    <property type="entry name" value="GLHYDRLASE2"/>
</dbReference>
<sequence>MEHQTWSQDWLEDPKVFQVNRLAAHSDHRWYESREEMEKGEAAGGEMPLRCSLNGAWKFSYAENPDSRPAEFYREDFNAEEWAEIQVPGHIQTQGYDRCHYINTMYPWDGQEELRPPKVSKIYNPVGSYIKEFVLPENFEGKRVCISFQGVEEAMYVWCNGRFAGYGEDSFTPSEFDLTEYLYREPGKKNRLAVEVYKKSSASWIEDQDFFRFSGIFRDVYLYALPDVHIRDIFVKAGLTGDYREGTLDVKISLSPAPDWMRRLEEEGRCAGETEEAAPGARLSIRLLDGEGRCILENDGDSRLICGNGARGISIPSVPGVEAWSAETPCLYTLEVTITDGISGKILEIVPVKVGFRRFEMKDGVMLLNGRRIIFKGINRHEFNLHRGRAVTEEDMLWDVRFMKRHNINAVRTCHYPDQSRWYELCDQYGIYLIDEANLESHGSWQKMGLCEPSWNVPGSLPEWKDCVVDRAKSMLERDKNHPSVLIWSCGNESYAGDDILAMSQYFRERDDSRLVHYEGVVWNRDYDRISDMESRMYAKPAEIEEYLNSKPEKPYISCEYMHAMGNSLGGMKKYTDLERYDQYQGGFIWDYIDQSLVKTDCDGKEIHGYGGDFGDRPTDYQFCGNGIVYCDRTVSPKAQEVKYLYQDLKLSADRKEVIIRNDGRFASTAGLSFCYQVLLEGRETGKWNFDADVAPMEARRFSLEELGISLTETETKNGGLKAGEYTYRLSACLKKDTLWADAGYEVAFGESVEAVGLMEEGRMTEGLPADGKEAAGTAASKSQADRAAGEAGEEGFLRVVCGDVNFGVHGRDFAVLFSRTEGGIVSLRRGRTEWITRPPVPVYWRATTDNDRGNHFSTGSHQWMGAGLFFEHGNQDVEIRQEKDRVTVTYTYHLTVRPAAETKVTYVVTPEGKVQVEAHYYGTKGLPELPAFGMRFRLPGRMKEFSWYGLGPDECYVDRMEGARMGIYTMTPEENVSPYLVPQECGNRTGCRWLSVKDGNGNTLTFSAEVNEGDTAEAVSFPQAAVRPSFQASVLPFTAEELENAMHWDELASPQYTNVCIYSAMRGVGGDDSWGAPVYPEYCVSAEKDQVLRFTISMGEESNTPQQATGHQICSAAELRGI</sequence>
<dbReference type="Gene3D" id="2.70.98.10">
    <property type="match status" value="1"/>
</dbReference>
<accession>A0A9D1GKA1</accession>
<dbReference type="InterPro" id="IPR023232">
    <property type="entry name" value="Glyco_hydro_2_AS"/>
</dbReference>
<dbReference type="PROSITE" id="PS00608">
    <property type="entry name" value="GLYCOSYL_HYDROL_F2_2"/>
    <property type="match status" value="1"/>
</dbReference>
<dbReference type="SUPFAM" id="SSF49303">
    <property type="entry name" value="beta-Galactosidase/glucuronidase domain"/>
    <property type="match status" value="2"/>
</dbReference>
<dbReference type="EMBL" id="DVKS01000122">
    <property type="protein sequence ID" value="HIT41834.1"/>
    <property type="molecule type" value="Genomic_DNA"/>
</dbReference>
<dbReference type="PANTHER" id="PTHR46323:SF2">
    <property type="entry name" value="BETA-GALACTOSIDASE"/>
    <property type="match status" value="1"/>
</dbReference>
<keyword evidence="5 8" id="KW-0378">Hydrolase</keyword>
<evidence type="ECO:0000256" key="1">
    <source>
        <dbReference type="ARBA" id="ARBA00001412"/>
    </source>
</evidence>
<dbReference type="InterPro" id="IPR036156">
    <property type="entry name" value="Beta-gal/glucu_dom_sf"/>
</dbReference>
<dbReference type="InterPro" id="IPR032312">
    <property type="entry name" value="LacZ_4"/>
</dbReference>
<dbReference type="AlphaFoldDB" id="A0A9D1GKA1"/>
<dbReference type="SMART" id="SM01038">
    <property type="entry name" value="Bgal_small_N"/>
    <property type="match status" value="1"/>
</dbReference>
<dbReference type="InterPro" id="IPR008979">
    <property type="entry name" value="Galactose-bd-like_sf"/>
</dbReference>
<evidence type="ECO:0000313" key="11">
    <source>
        <dbReference type="EMBL" id="HIT41834.1"/>
    </source>
</evidence>
<feature type="region of interest" description="Disordered" evidence="9">
    <location>
        <begin position="767"/>
        <end position="788"/>
    </location>
</feature>
<evidence type="ECO:0000256" key="8">
    <source>
        <dbReference type="RuleBase" id="RU361154"/>
    </source>
</evidence>
<dbReference type="Pfam" id="PF00703">
    <property type="entry name" value="Glyco_hydro_2"/>
    <property type="match status" value="1"/>
</dbReference>
<dbReference type="InterPro" id="IPR023230">
    <property type="entry name" value="Glyco_hydro_2_CS"/>
</dbReference>